<evidence type="ECO:0000256" key="5">
    <source>
        <dbReference type="ARBA" id="ARBA00023136"/>
    </source>
</evidence>
<reference evidence="6" key="1">
    <citation type="journal article" date="2023" name="Mol. Phylogenet. Evol.">
        <title>Genome-scale phylogeny and comparative genomics of the fungal order Sordariales.</title>
        <authorList>
            <person name="Hensen N."/>
            <person name="Bonometti L."/>
            <person name="Westerberg I."/>
            <person name="Brannstrom I.O."/>
            <person name="Guillou S."/>
            <person name="Cros-Aarteil S."/>
            <person name="Calhoun S."/>
            <person name="Haridas S."/>
            <person name="Kuo A."/>
            <person name="Mondo S."/>
            <person name="Pangilinan J."/>
            <person name="Riley R."/>
            <person name="LaButti K."/>
            <person name="Andreopoulos B."/>
            <person name="Lipzen A."/>
            <person name="Chen C."/>
            <person name="Yan M."/>
            <person name="Daum C."/>
            <person name="Ng V."/>
            <person name="Clum A."/>
            <person name="Steindorff A."/>
            <person name="Ohm R.A."/>
            <person name="Martin F."/>
            <person name="Silar P."/>
            <person name="Natvig D.O."/>
            <person name="Lalanne C."/>
            <person name="Gautier V."/>
            <person name="Ament-Velasquez S.L."/>
            <person name="Kruys A."/>
            <person name="Hutchinson M.I."/>
            <person name="Powell A.J."/>
            <person name="Barry K."/>
            <person name="Miller A.N."/>
            <person name="Grigoriev I.V."/>
            <person name="Debuchy R."/>
            <person name="Gladieux P."/>
            <person name="Hiltunen Thoren M."/>
            <person name="Johannesson H."/>
        </authorList>
    </citation>
    <scope>NUCLEOTIDE SEQUENCE</scope>
    <source>
        <strain evidence="6">CBS 333.67</strain>
    </source>
</reference>
<dbReference type="EMBL" id="JAUDZG010000001">
    <property type="protein sequence ID" value="KAK3310020.1"/>
    <property type="molecule type" value="Genomic_DNA"/>
</dbReference>
<organism evidence="6 7">
    <name type="scientific">Chaetomium strumarium</name>
    <dbReference type="NCBI Taxonomy" id="1170767"/>
    <lineage>
        <taxon>Eukaryota</taxon>
        <taxon>Fungi</taxon>
        <taxon>Dikarya</taxon>
        <taxon>Ascomycota</taxon>
        <taxon>Pezizomycotina</taxon>
        <taxon>Sordariomycetes</taxon>
        <taxon>Sordariomycetidae</taxon>
        <taxon>Sordariales</taxon>
        <taxon>Chaetomiaceae</taxon>
        <taxon>Chaetomium</taxon>
    </lineage>
</organism>
<name>A0AAJ0H1X7_9PEZI</name>
<dbReference type="RefSeq" id="XP_062725800.1">
    <property type="nucleotide sequence ID" value="XM_062866535.1"/>
</dbReference>
<reference evidence="6" key="2">
    <citation type="submission" date="2023-06" db="EMBL/GenBank/DDBJ databases">
        <authorList>
            <consortium name="Lawrence Berkeley National Laboratory"/>
            <person name="Mondo S.J."/>
            <person name="Hensen N."/>
            <person name="Bonometti L."/>
            <person name="Westerberg I."/>
            <person name="Brannstrom I.O."/>
            <person name="Guillou S."/>
            <person name="Cros-Aarteil S."/>
            <person name="Calhoun S."/>
            <person name="Haridas S."/>
            <person name="Kuo A."/>
            <person name="Pangilinan J."/>
            <person name="Riley R."/>
            <person name="Labutti K."/>
            <person name="Andreopoulos B."/>
            <person name="Lipzen A."/>
            <person name="Chen C."/>
            <person name="Yanf M."/>
            <person name="Daum C."/>
            <person name="Ng V."/>
            <person name="Clum A."/>
            <person name="Steindorff A."/>
            <person name="Ohm R."/>
            <person name="Martin F."/>
            <person name="Silar P."/>
            <person name="Natvig D."/>
            <person name="Lalanne C."/>
            <person name="Gautier V."/>
            <person name="Ament-Velasquez S.L."/>
            <person name="Kruys A."/>
            <person name="Hutchinson M.I."/>
            <person name="Powell A.J."/>
            <person name="Barry K."/>
            <person name="Miller A.N."/>
            <person name="Grigoriev I.V."/>
            <person name="Debuchy R."/>
            <person name="Gladieux P."/>
            <person name="Thoren M.H."/>
            <person name="Johannesson H."/>
        </authorList>
    </citation>
    <scope>NUCLEOTIDE SEQUENCE</scope>
    <source>
        <strain evidence="6">CBS 333.67</strain>
    </source>
</reference>
<comment type="caution">
    <text evidence="6">The sequence shown here is derived from an EMBL/GenBank/DDBJ whole genome shotgun (WGS) entry which is preliminary data.</text>
</comment>
<dbReference type="AlphaFoldDB" id="A0AAJ0H1X7"/>
<dbReference type="PANTHER" id="PTHR16932">
    <property type="entry name" value="INTERFERON ALPHA-INDUCIBLE PROTEIN 27"/>
    <property type="match status" value="1"/>
</dbReference>
<sequence length="249" mass="25956">MGAWFRNVGRAMAAAGKAIHDDLNGFGQNAGAALDGWGKDVGRKFDPNHPVRIGMAKAGEISFGAANGTLQALDHIGKNTEIAVNGAYENLHQQVSRVDWDKLSQAAKDWVENIAKTLALPVAVAAEKVFSVPQDILPKEIVQWIDDHPAQTAFLIVAGVVFFAPHLVTVPVLESLGFTADGVAAGSAAAALHSMIGQVQAGSIFSLMQSAGAGGAPAAVADVFVSTAAPVAIGTTLYFRQQPTIKHKL</sequence>
<dbReference type="InterPro" id="IPR009311">
    <property type="entry name" value="IFI6/IFI27-like"/>
</dbReference>
<gene>
    <name evidence="6" type="ORF">B0T15DRAFT_488717</name>
</gene>
<comment type="similarity">
    <text evidence="2">Belongs to the IFI6/IFI27 family.</text>
</comment>
<dbReference type="Gene3D" id="6.10.110.10">
    <property type="match status" value="1"/>
</dbReference>
<keyword evidence="3" id="KW-0812">Transmembrane</keyword>
<keyword evidence="5" id="KW-0472">Membrane</keyword>
<protein>
    <submittedName>
        <fullName evidence="6">Uncharacterized protein</fullName>
    </submittedName>
</protein>
<dbReference type="GO" id="GO:0016020">
    <property type="term" value="C:membrane"/>
    <property type="evidence" value="ECO:0007669"/>
    <property type="project" value="UniProtKB-SubCell"/>
</dbReference>
<dbReference type="PANTHER" id="PTHR16932:SF18">
    <property type="entry name" value="INTERFERON, ALPHA-INDUCIBLE PROTEIN 27-LIKE 2"/>
    <property type="match status" value="1"/>
</dbReference>
<dbReference type="Proteomes" id="UP001273166">
    <property type="component" value="Unassembled WGS sequence"/>
</dbReference>
<comment type="subcellular location">
    <subcellularLocation>
        <location evidence="1">Membrane</location>
        <topology evidence="1">Multi-pass membrane protein</topology>
    </subcellularLocation>
</comment>
<evidence type="ECO:0000313" key="6">
    <source>
        <dbReference type="EMBL" id="KAK3310020.1"/>
    </source>
</evidence>
<dbReference type="GeneID" id="87885364"/>
<evidence type="ECO:0000256" key="2">
    <source>
        <dbReference type="ARBA" id="ARBA00007262"/>
    </source>
</evidence>
<dbReference type="InterPro" id="IPR038213">
    <property type="entry name" value="IFI6/IFI27-like_sf"/>
</dbReference>
<dbReference type="Pfam" id="PF06140">
    <property type="entry name" value="Ifi-6-16"/>
    <property type="match status" value="1"/>
</dbReference>
<evidence type="ECO:0000313" key="7">
    <source>
        <dbReference type="Proteomes" id="UP001273166"/>
    </source>
</evidence>
<evidence type="ECO:0000256" key="1">
    <source>
        <dbReference type="ARBA" id="ARBA00004141"/>
    </source>
</evidence>
<proteinExistence type="inferred from homology"/>
<keyword evidence="7" id="KW-1185">Reference proteome</keyword>
<accession>A0AAJ0H1X7</accession>
<keyword evidence="4" id="KW-1133">Transmembrane helix</keyword>
<evidence type="ECO:0000256" key="3">
    <source>
        <dbReference type="ARBA" id="ARBA00022692"/>
    </source>
</evidence>
<evidence type="ECO:0000256" key="4">
    <source>
        <dbReference type="ARBA" id="ARBA00022989"/>
    </source>
</evidence>